<feature type="compositionally biased region" description="Basic and acidic residues" evidence="2">
    <location>
        <begin position="273"/>
        <end position="286"/>
    </location>
</feature>
<dbReference type="AlphaFoldDB" id="A0A6D2HXZ4"/>
<dbReference type="Proteomes" id="UP000467841">
    <property type="component" value="Unassembled WGS sequence"/>
</dbReference>
<protein>
    <recommendedName>
        <fullName evidence="6">DUF4408 domain-containing protein</fullName>
    </recommendedName>
</protein>
<evidence type="ECO:0000313" key="4">
    <source>
        <dbReference type="EMBL" id="CAA7020628.1"/>
    </source>
</evidence>
<feature type="compositionally biased region" description="Basic and acidic residues" evidence="2">
    <location>
        <begin position="164"/>
        <end position="197"/>
    </location>
</feature>
<feature type="compositionally biased region" description="Basic and acidic residues" evidence="2">
    <location>
        <begin position="108"/>
        <end position="155"/>
    </location>
</feature>
<feature type="region of interest" description="Disordered" evidence="2">
    <location>
        <begin position="108"/>
        <end position="217"/>
    </location>
</feature>
<evidence type="ECO:0008006" key="6">
    <source>
        <dbReference type="Google" id="ProtNLM"/>
    </source>
</evidence>
<dbReference type="PANTHER" id="PTHR33640">
    <property type="entry name" value="TRANSMEMBRANE PROTEIN"/>
    <property type="match status" value="1"/>
</dbReference>
<feature type="transmembrane region" description="Helical" evidence="3">
    <location>
        <begin position="71"/>
        <end position="89"/>
    </location>
</feature>
<feature type="coiled-coil region" evidence="1">
    <location>
        <begin position="229"/>
        <end position="256"/>
    </location>
</feature>
<name>A0A6D2HXZ4_9BRAS</name>
<gene>
    <name evidence="4" type="ORF">MERR_LOCUS7863</name>
</gene>
<keyword evidence="3" id="KW-0472">Membrane</keyword>
<evidence type="ECO:0000256" key="3">
    <source>
        <dbReference type="SAM" id="Phobius"/>
    </source>
</evidence>
<keyword evidence="3" id="KW-0812">Transmembrane</keyword>
<proteinExistence type="predicted"/>
<reference evidence="4" key="1">
    <citation type="submission" date="2020-01" db="EMBL/GenBank/DDBJ databases">
        <authorList>
            <person name="Mishra B."/>
        </authorList>
    </citation>
    <scope>NUCLEOTIDE SEQUENCE [LARGE SCALE GENOMIC DNA]</scope>
</reference>
<evidence type="ECO:0000313" key="5">
    <source>
        <dbReference type="Proteomes" id="UP000467841"/>
    </source>
</evidence>
<keyword evidence="5" id="KW-1185">Reference proteome</keyword>
<evidence type="ECO:0000256" key="2">
    <source>
        <dbReference type="SAM" id="MobiDB-lite"/>
    </source>
</evidence>
<keyword evidence="1" id="KW-0175">Coiled coil</keyword>
<organism evidence="4 5">
    <name type="scientific">Microthlaspi erraticum</name>
    <dbReference type="NCBI Taxonomy" id="1685480"/>
    <lineage>
        <taxon>Eukaryota</taxon>
        <taxon>Viridiplantae</taxon>
        <taxon>Streptophyta</taxon>
        <taxon>Embryophyta</taxon>
        <taxon>Tracheophyta</taxon>
        <taxon>Spermatophyta</taxon>
        <taxon>Magnoliopsida</taxon>
        <taxon>eudicotyledons</taxon>
        <taxon>Gunneridae</taxon>
        <taxon>Pentapetalae</taxon>
        <taxon>rosids</taxon>
        <taxon>malvids</taxon>
        <taxon>Brassicales</taxon>
        <taxon>Brassicaceae</taxon>
        <taxon>Coluteocarpeae</taxon>
        <taxon>Microthlaspi</taxon>
    </lineage>
</organism>
<feature type="region of interest" description="Disordered" evidence="2">
    <location>
        <begin position="267"/>
        <end position="286"/>
    </location>
</feature>
<dbReference type="EMBL" id="CACVBM020000555">
    <property type="protein sequence ID" value="CAA7020628.1"/>
    <property type="molecule type" value="Genomic_DNA"/>
</dbReference>
<keyword evidence="3" id="KW-1133">Transmembrane helix</keyword>
<dbReference type="OrthoDB" id="1085880at2759"/>
<dbReference type="PANTHER" id="PTHR33640:SF13">
    <property type="entry name" value="NUCLEOLAR-LIKE PROTEIN"/>
    <property type="match status" value="1"/>
</dbReference>
<accession>A0A6D2HXZ4</accession>
<sequence>MDSFSTQKIKSRKTKRPAKKSRVQIILDLLFRAVEIIVVLVTVAKLCYQLAITFEDSGVAAVINANRNLAFLIGNVIVIALIAKSGLLLNQEQDPKCKRNDLYEEFVRESSRRDGNSQDEMRNRGKQSEARNEARKSITETRAKQCEETEKEKQSITENMAKQRSYEKTEKLIATEKKMKQSISEKRFEQSKPEKMTKQSISVKGEEQRKTEKMAKQSISVKGVDQIIVEHHETAVEKLEKQNLSERRQIQSYQRCRSENLEGLEKSSCVRLRRSETDASSERYDSDDELRYKIESFIARQRRNQNYD</sequence>
<evidence type="ECO:0000256" key="1">
    <source>
        <dbReference type="SAM" id="Coils"/>
    </source>
</evidence>
<feature type="transmembrane region" description="Helical" evidence="3">
    <location>
        <begin position="29"/>
        <end position="51"/>
    </location>
</feature>
<comment type="caution">
    <text evidence="4">The sequence shown here is derived from an EMBL/GenBank/DDBJ whole genome shotgun (WGS) entry which is preliminary data.</text>
</comment>
<feature type="compositionally biased region" description="Basic and acidic residues" evidence="2">
    <location>
        <begin position="204"/>
        <end position="215"/>
    </location>
</feature>